<sequence length="299" mass="33853">MLSFFKKKSNDTSKLKNDGLESTVSSSELTNNDTPESTEEVETPLSIHPAASISKEQMYVLRFLNNELPLLKANQLSLSGIEWEEQPEGLAVSAFVRNSVDKELQLGEVRLLLINEEQQVKAKHVFNMKELGNLPAKSSRPWTFMFPAETLAPAVHLAKENWTLAFDLTSTKHELDLAPAWEEALPEQQKEQLQKIVAELGDPNKNELNFTGLQANFAADGQFHVTLLIRNGYEKNLKIEQLPLQVLDHQKEVIAEGQFTFEDFEVKANTTKPWTVIFHKELVTKDQPDLTTWSVRVEG</sequence>
<evidence type="ECO:0000313" key="2">
    <source>
        <dbReference type="EMBL" id="WXB92802.1"/>
    </source>
</evidence>
<feature type="compositionally biased region" description="Polar residues" evidence="1">
    <location>
        <begin position="20"/>
        <end position="35"/>
    </location>
</feature>
<keyword evidence="3" id="KW-1185">Reference proteome</keyword>
<dbReference type="RefSeq" id="WP_338751679.1">
    <property type="nucleotide sequence ID" value="NZ_CP147404.1"/>
</dbReference>
<proteinExistence type="predicted"/>
<feature type="region of interest" description="Disordered" evidence="1">
    <location>
        <begin position="1"/>
        <end position="45"/>
    </location>
</feature>
<reference evidence="2 3" key="1">
    <citation type="submission" date="2024-02" db="EMBL/GenBank/DDBJ databases">
        <title>Seven novel Bacillus-like species.</title>
        <authorList>
            <person name="Liu G."/>
        </authorList>
    </citation>
    <scope>NUCLEOTIDE SEQUENCE [LARGE SCALE GENOMIC DNA]</scope>
    <source>
        <strain evidence="2 3">FJAT-52991</strain>
    </source>
</reference>
<evidence type="ECO:0000313" key="3">
    <source>
        <dbReference type="Proteomes" id="UP001387364"/>
    </source>
</evidence>
<protein>
    <submittedName>
        <fullName evidence="2">Accessory Sec system S-layer assembly protein</fullName>
    </submittedName>
</protein>
<dbReference type="InterPro" id="IPR030910">
    <property type="entry name" value="SLAP_dom"/>
</dbReference>
<feature type="compositionally biased region" description="Basic and acidic residues" evidence="1">
    <location>
        <begin position="8"/>
        <end position="19"/>
    </location>
</feature>
<gene>
    <name evidence="2" type="ORF">WDJ61_16485</name>
</gene>
<dbReference type="Proteomes" id="UP001387364">
    <property type="component" value="Chromosome"/>
</dbReference>
<dbReference type="NCBIfam" id="TIGR04398">
    <property type="entry name" value="SLAP_DUP"/>
    <property type="match status" value="2"/>
</dbReference>
<dbReference type="InterPro" id="IPR030911">
    <property type="entry name" value="Sec_acc_SLAP"/>
</dbReference>
<dbReference type="EMBL" id="CP147404">
    <property type="protein sequence ID" value="WXB92802.1"/>
    <property type="molecule type" value="Genomic_DNA"/>
</dbReference>
<dbReference type="NCBIfam" id="TIGR04399">
    <property type="entry name" value="acc_Sec_SLAP"/>
    <property type="match status" value="1"/>
</dbReference>
<organism evidence="2 3">
    <name type="scientific">Bacillus kandeliae</name>
    <dbReference type="NCBI Taxonomy" id="3129297"/>
    <lineage>
        <taxon>Bacteria</taxon>
        <taxon>Bacillati</taxon>
        <taxon>Bacillota</taxon>
        <taxon>Bacilli</taxon>
        <taxon>Bacillales</taxon>
        <taxon>Bacillaceae</taxon>
        <taxon>Bacillus</taxon>
    </lineage>
</organism>
<evidence type="ECO:0000256" key="1">
    <source>
        <dbReference type="SAM" id="MobiDB-lite"/>
    </source>
</evidence>
<accession>A0ABZ2N534</accession>
<name>A0ABZ2N534_9BACI</name>